<feature type="compositionally biased region" description="Gly residues" evidence="1">
    <location>
        <begin position="278"/>
        <end position="322"/>
    </location>
</feature>
<feature type="compositionally biased region" description="Basic and acidic residues" evidence="1">
    <location>
        <begin position="21"/>
        <end position="40"/>
    </location>
</feature>
<proteinExistence type="predicted"/>
<feature type="compositionally biased region" description="Low complexity" evidence="1">
    <location>
        <begin position="64"/>
        <end position="82"/>
    </location>
</feature>
<dbReference type="EMBL" id="VGJX01000990">
    <property type="protein sequence ID" value="MBM3276365.1"/>
    <property type="molecule type" value="Genomic_DNA"/>
</dbReference>
<accession>A0A938BPK9</accession>
<dbReference type="Proteomes" id="UP000703893">
    <property type="component" value="Unassembled WGS sequence"/>
</dbReference>
<gene>
    <name evidence="2" type="ORF">FJZ00_14520</name>
</gene>
<evidence type="ECO:0000313" key="3">
    <source>
        <dbReference type="Proteomes" id="UP000703893"/>
    </source>
</evidence>
<feature type="region of interest" description="Disordered" evidence="1">
    <location>
        <begin position="274"/>
        <end position="322"/>
    </location>
</feature>
<name>A0A938BPK9_9BACT</name>
<dbReference type="AlphaFoldDB" id="A0A938BPK9"/>
<reference evidence="2 3" key="1">
    <citation type="submission" date="2019-03" db="EMBL/GenBank/DDBJ databases">
        <title>Lake Tanganyika Metagenome-Assembled Genomes (MAGs).</title>
        <authorList>
            <person name="Tran P."/>
        </authorList>
    </citation>
    <scope>NUCLEOTIDE SEQUENCE [LARGE SCALE GENOMIC DNA]</scope>
    <source>
        <strain evidence="2">K_DeepCast_65m_m2_236</strain>
    </source>
</reference>
<protein>
    <submittedName>
        <fullName evidence="2">Uncharacterized protein</fullName>
    </submittedName>
</protein>
<organism evidence="2 3">
    <name type="scientific">Candidatus Tanganyikabacteria bacterium</name>
    <dbReference type="NCBI Taxonomy" id="2961651"/>
    <lineage>
        <taxon>Bacteria</taxon>
        <taxon>Bacillati</taxon>
        <taxon>Candidatus Sericytochromatia</taxon>
        <taxon>Candidatus Tanganyikabacteria</taxon>
    </lineage>
</organism>
<comment type="caution">
    <text evidence="2">The sequence shown here is derived from an EMBL/GenBank/DDBJ whole genome shotgun (WGS) entry which is preliminary data.</text>
</comment>
<sequence length="394" mass="40952">MRLFRSRVTEPLDQPQRRPAPNRETRPLDHGDLKELEGPGRDTSSAAGTSRLDSYRLSAEAQGANSQSATLSSTTQSATSDSQHAHAAAVEPTESGPMEAAARARMTPEQAQKVRDIEARLDDAQASEDLAKLISMGIMTLQDRSGKSILDQIHARLGQPLYAGDPPDPAPEGMREQALAELLHGIAHTEDICQGDNTTTCTTCVLQTLMARSDPANYARFALGLMFEGAGETPTGKRIQLDLGEVARRDDGSLVDPMIQGSLMAYGLSIGEGPQTGQAGGGRKGLGSVAGGGRGGTDGIGGGGRGGTGGVGGGGRGGTGGVGGNTLWPLAVTLRSQDDRMLSGEQLKGLIKSVMGENAKAITMGYEDENGVPVPASDEQVDKIRRALAGMPDN</sequence>
<feature type="region of interest" description="Disordered" evidence="1">
    <location>
        <begin position="1"/>
        <end position="111"/>
    </location>
</feature>
<feature type="compositionally biased region" description="Polar residues" evidence="1">
    <location>
        <begin position="42"/>
        <end position="52"/>
    </location>
</feature>
<evidence type="ECO:0000256" key="1">
    <source>
        <dbReference type="SAM" id="MobiDB-lite"/>
    </source>
</evidence>
<evidence type="ECO:0000313" key="2">
    <source>
        <dbReference type="EMBL" id="MBM3276365.1"/>
    </source>
</evidence>
<feature type="non-terminal residue" evidence="2">
    <location>
        <position position="394"/>
    </location>
</feature>